<dbReference type="Proteomes" id="UP001255416">
    <property type="component" value="Unassembled WGS sequence"/>
</dbReference>
<evidence type="ECO:0000313" key="2">
    <source>
        <dbReference type="Proteomes" id="UP001255416"/>
    </source>
</evidence>
<keyword evidence="2" id="KW-1185">Reference proteome</keyword>
<sequence>MSGDSAQISAYAAYRLRWRRRGLLWRSFRSRRQLRPVKNRTAGIRPGAILAFSTIRNEIERMPWFLDHHRKLGVDHFLIVENDSDDGTDRYLAAQADVSLWTTDRSYRDARFGLDWVTWLQMRYAHDHWSLMVDTDEMLIYAQHETRPLQELTRWLEAQGHSVFGALMLDLYPKGPLDSQQYESGDDPISVLPWFDPGPYRVQRQHPLGNLWVQGGARERVFFANNPQRSPTLNKIPLVRWSRRYAYVNSCHSMLPRPLNFGYEGPGADAPSGVLLHTKFLPQSVKRATIEKARGQHFHAPDSFADYYDDVAAGPDMWSPESIRYEGWRQLERLGLMRTAGW</sequence>
<dbReference type="EC" id="2.4.-.-" evidence="1"/>
<reference evidence="2" key="1">
    <citation type="submission" date="2023-05" db="EMBL/GenBank/DDBJ databases">
        <title>Sedimentitalea sp. nov. JM2-8.</title>
        <authorList>
            <person name="Huang J."/>
        </authorList>
    </citation>
    <scope>NUCLEOTIDE SEQUENCE [LARGE SCALE GENOMIC DNA]</scope>
    <source>
        <strain evidence="2">KHS03</strain>
    </source>
</reference>
<dbReference type="Pfam" id="PF13704">
    <property type="entry name" value="Glyco_tranf_2_4"/>
    <property type="match status" value="1"/>
</dbReference>
<protein>
    <submittedName>
        <fullName evidence="1">Glycosyltransferase family 2 protein</fullName>
        <ecNumber evidence="1">2.4.-.-</ecNumber>
    </submittedName>
</protein>
<dbReference type="EMBL" id="JASMWN010000026">
    <property type="protein sequence ID" value="MDU9006606.1"/>
    <property type="molecule type" value="Genomic_DNA"/>
</dbReference>
<name>A0ABU3VK92_9RHOB</name>
<keyword evidence="1" id="KW-0808">Transferase</keyword>
<dbReference type="RefSeq" id="WP_316781801.1">
    <property type="nucleotide sequence ID" value="NZ_JASMWN010000026.1"/>
</dbReference>
<comment type="caution">
    <text evidence="1">The sequence shown here is derived from an EMBL/GenBank/DDBJ whole genome shotgun (WGS) entry which is preliminary data.</text>
</comment>
<evidence type="ECO:0000313" key="1">
    <source>
        <dbReference type="EMBL" id="MDU9006606.1"/>
    </source>
</evidence>
<organism evidence="1 2">
    <name type="scientific">Sedimentitalea todarodis</name>
    <dbReference type="NCBI Taxonomy" id="1631240"/>
    <lineage>
        <taxon>Bacteria</taxon>
        <taxon>Pseudomonadati</taxon>
        <taxon>Pseudomonadota</taxon>
        <taxon>Alphaproteobacteria</taxon>
        <taxon>Rhodobacterales</taxon>
        <taxon>Paracoccaceae</taxon>
        <taxon>Sedimentitalea</taxon>
    </lineage>
</organism>
<keyword evidence="1" id="KW-0328">Glycosyltransferase</keyword>
<proteinExistence type="predicted"/>
<dbReference type="GO" id="GO:0016757">
    <property type="term" value="F:glycosyltransferase activity"/>
    <property type="evidence" value="ECO:0007669"/>
    <property type="project" value="UniProtKB-KW"/>
</dbReference>
<gene>
    <name evidence="1" type="ORF">QO231_22470</name>
</gene>
<accession>A0ABU3VK92</accession>